<keyword evidence="2" id="KW-1185">Reference proteome</keyword>
<organism evidence="1 2">
    <name type="scientific">Nocardia mexicana</name>
    <dbReference type="NCBI Taxonomy" id="279262"/>
    <lineage>
        <taxon>Bacteria</taxon>
        <taxon>Bacillati</taxon>
        <taxon>Actinomycetota</taxon>
        <taxon>Actinomycetes</taxon>
        <taxon>Mycobacteriales</taxon>
        <taxon>Nocardiaceae</taxon>
        <taxon>Nocardia</taxon>
    </lineage>
</organism>
<reference evidence="1 2" key="1">
    <citation type="submission" date="2018-07" db="EMBL/GenBank/DDBJ databases">
        <title>Genomic Encyclopedia of Type Strains, Phase IV (KMG-IV): sequencing the most valuable type-strain genomes for metagenomic binning, comparative biology and taxonomic classification.</title>
        <authorList>
            <person name="Goeker M."/>
        </authorList>
    </citation>
    <scope>NUCLEOTIDE SEQUENCE [LARGE SCALE GENOMIC DNA]</scope>
    <source>
        <strain evidence="1 2">DSM 44952</strain>
    </source>
</reference>
<dbReference type="RefSeq" id="WP_147289168.1">
    <property type="nucleotide sequence ID" value="NZ_QQAZ01000026.1"/>
</dbReference>
<dbReference type="STRING" id="1210089.GCA_001613165_07238"/>
<evidence type="ECO:0000313" key="1">
    <source>
        <dbReference type="EMBL" id="RDI42466.1"/>
    </source>
</evidence>
<dbReference type="AlphaFoldDB" id="A0A370GGU6"/>
<accession>A0A370GGU6</accession>
<sequence>MTTTTRRCSAPCHLGEERGCRDLDGGLTDALARRILSAEHTVSCAQWLAAVAYLSAGLDDD</sequence>
<dbReference type="Proteomes" id="UP000255355">
    <property type="component" value="Unassembled WGS sequence"/>
</dbReference>
<dbReference type="OrthoDB" id="4558090at2"/>
<proteinExistence type="predicted"/>
<comment type="caution">
    <text evidence="1">The sequence shown here is derived from an EMBL/GenBank/DDBJ whole genome shotgun (WGS) entry which is preliminary data.</text>
</comment>
<protein>
    <submittedName>
        <fullName evidence="1">Uncharacterized protein</fullName>
    </submittedName>
</protein>
<evidence type="ECO:0000313" key="2">
    <source>
        <dbReference type="Proteomes" id="UP000255355"/>
    </source>
</evidence>
<gene>
    <name evidence="1" type="ORF">DFR68_1264</name>
</gene>
<name>A0A370GGU6_9NOCA</name>
<dbReference type="EMBL" id="QQAZ01000026">
    <property type="protein sequence ID" value="RDI42466.1"/>
    <property type="molecule type" value="Genomic_DNA"/>
</dbReference>